<accession>A0AAE1HDD4</accession>
<dbReference type="PANTHER" id="PTHR47018">
    <property type="entry name" value="CXC DOMAIN-CONTAINING PROTEIN-RELATED"/>
    <property type="match status" value="1"/>
</dbReference>
<dbReference type="Proteomes" id="UP001219518">
    <property type="component" value="Unassembled WGS sequence"/>
</dbReference>
<name>A0AAE1HDD4_9NEOP</name>
<evidence type="ECO:0000313" key="1">
    <source>
        <dbReference type="EMBL" id="KAK3919270.1"/>
    </source>
</evidence>
<organism evidence="1 2">
    <name type="scientific">Frankliniella fusca</name>
    <dbReference type="NCBI Taxonomy" id="407009"/>
    <lineage>
        <taxon>Eukaryota</taxon>
        <taxon>Metazoa</taxon>
        <taxon>Ecdysozoa</taxon>
        <taxon>Arthropoda</taxon>
        <taxon>Hexapoda</taxon>
        <taxon>Insecta</taxon>
        <taxon>Pterygota</taxon>
        <taxon>Neoptera</taxon>
        <taxon>Paraneoptera</taxon>
        <taxon>Thysanoptera</taxon>
        <taxon>Terebrantia</taxon>
        <taxon>Thripoidea</taxon>
        <taxon>Thripidae</taxon>
        <taxon>Frankliniella</taxon>
    </lineage>
</organism>
<evidence type="ECO:0000313" key="2">
    <source>
        <dbReference type="Proteomes" id="UP001219518"/>
    </source>
</evidence>
<keyword evidence="2" id="KW-1185">Reference proteome</keyword>
<gene>
    <name evidence="1" type="ORF">KUF71_008419</name>
</gene>
<sequence length="1506" mass="169948">MPLCRHHLWTQRCFKMASKLKLIDLSSPNDGEVNRKRERPIDWSLCILCQEVKNEILINPSQNKRLKPDKTEEGFETLHRNLKKFDQLGKVPCTVPLSLLDSGPGIKENLQQNNAQYHKLCFLKYTNSKLLKAEKSCQENISPSTPSPLPTRRSIGQNFSQNIFEPVCISCGKVGSRGSPLQRVLEKGAAALSTQAVNKSDTKVLVSLQDKQVWCHKKCRAAYTYQYNPEVKHTRTSSTQVHDESLQKVVERIKTVKEDVAETPLFKMAEISRLYSAELEEHGISTPAHSSRLKEKLLEECPFLEASGRPGQASLVRYKRDVDMLLREESSKKQSGKSTLQKAIDEVRSEVFAHTTTGSKDMTCVEECVPAALLNLVKLIIDGKEYDENSEHDPIIVSLAQLLYFHTTKNRRNAHSSRRHDATREGPLPVYVATKIYAETRKKEVIDKFYQLGICISYDRLQNILLEKANKSCQQYKADGVVVPKCMQLGAFTTGQVDNLDYDPSAMTAKNSFHGTVISLIQHGPEGLPRVNNTEFSRRGVLELPADYIVVPPSLLDPKQAQCTQSLVSKLDLSTATDPREQEFSWLESCREESTTDTWPAFHSQQETPGLYKCRTAVLPAFRDKSQTVSMMAHSLDVIIKATKFLNPAQVPVLVADEPLYALCKQIQWLQPDDFGEDKVFMMMGALHIEMASLRVVGDWLQGCGWTSALVSAGITTPGRAEAVISVNHVTRARYAHQVTAAVLHQLKQEAYEENCSDDPMTYAQWCDHMRKFPMFRFWDIVLTLELIVLQIVRALRTGNFPLFNEAISRIVPYFFALDHHNYARWLPVHIRDNIEVEKRHPTLWAQFMNGNFVADRSGRLFSKIALDHAHEQLNATLKGDGGMIGLTEDPSEMLKWMICAPEMADMCSKFEEKYLRGNELDGRHHFDSNFARTLFKKDKSSLLDVFRGAGNPFSNDGPDLFNIDNRQCCHQKVVDTVMTIEALGEEQYSTFCEERLSSRKVSIHFKISKNQLPTFSRSPKPVTVDKTKAQVKSLKKDLTLFSHMWVAISNNRPSELDDFFSHENQMYPPSLATTDGGMRAVLNKADLVNKCLGPHVSTTLPAVPVVECKIIDGAALVHMLKPGLSVVFSDFIEKVYLPFILRECRDVQRLDIVFDVYIKTSLKSSTREKRGEGPRLKIAKDTKIPGKEKQWAAFLRNSENKEDFFKLLADSILNLSTSVEIYATNGDSVVSNLDRTDMDGIAPCNHEEADTRIFVHVADAVRRGASSVLIRAADTDVVVLACACLPQLPALKELWVYRPTSKQHRILPIHEICAALGPEKSKALPAFHAFTGCDNVEAFYLIGKKTAWNALDLQPDAVQALLDLNTMEINSPVLTDFVVAMYSPSKKYRSIDVCRRAMFSTTSRTLDGIPPSQDCLDLHIRRAVYQTQVWHQMMSVQQILPSALEWGYLMEDGQFKPLWRRKPQFSERSISLTSCKCKTACKGNCSCKVLGCCDLCKCNCAKSYE</sequence>
<proteinExistence type="predicted"/>
<protein>
    <submittedName>
        <fullName evidence="1">Potassium transport system protein kup</fullName>
    </submittedName>
</protein>
<comment type="caution">
    <text evidence="1">The sequence shown here is derived from an EMBL/GenBank/DDBJ whole genome shotgun (WGS) entry which is preliminary data.</text>
</comment>
<reference evidence="1" key="1">
    <citation type="submission" date="2021-07" db="EMBL/GenBank/DDBJ databases">
        <authorList>
            <person name="Catto M.A."/>
            <person name="Jacobson A."/>
            <person name="Kennedy G."/>
            <person name="Labadie P."/>
            <person name="Hunt B.G."/>
            <person name="Srinivasan R."/>
        </authorList>
    </citation>
    <scope>NUCLEOTIDE SEQUENCE</scope>
    <source>
        <strain evidence="1">PL_HMW_Pooled</strain>
        <tissue evidence="1">Head</tissue>
    </source>
</reference>
<reference evidence="1" key="2">
    <citation type="journal article" date="2023" name="BMC Genomics">
        <title>Pest status, molecular evolution, and epigenetic factors derived from the genome assembly of Frankliniella fusca, a thysanopteran phytovirus vector.</title>
        <authorList>
            <person name="Catto M.A."/>
            <person name="Labadie P.E."/>
            <person name="Jacobson A.L."/>
            <person name="Kennedy G.G."/>
            <person name="Srinivasan R."/>
            <person name="Hunt B.G."/>
        </authorList>
    </citation>
    <scope>NUCLEOTIDE SEQUENCE</scope>
    <source>
        <strain evidence="1">PL_HMW_Pooled</strain>
    </source>
</reference>
<dbReference type="EMBL" id="JAHWGI010000973">
    <property type="protein sequence ID" value="KAK3919270.1"/>
    <property type="molecule type" value="Genomic_DNA"/>
</dbReference>